<dbReference type="RefSeq" id="WP_183528653.1">
    <property type="nucleotide sequence ID" value="NZ_JACIJM010000005.1"/>
</dbReference>
<evidence type="ECO:0000313" key="2">
    <source>
        <dbReference type="Proteomes" id="UP000535415"/>
    </source>
</evidence>
<proteinExistence type="predicted"/>
<name>A0A7W9EZQ0_9RHOB</name>
<dbReference type="AlphaFoldDB" id="A0A7W9EZQ0"/>
<protein>
    <recommendedName>
        <fullName evidence="3">Transferrin-binding protein B C-lobe/N-lobe beta barrel domain-containing protein</fullName>
    </recommendedName>
</protein>
<organism evidence="1 2">
    <name type="scientific">Yoonia ponticola</name>
    <dbReference type="NCBI Taxonomy" id="1524255"/>
    <lineage>
        <taxon>Bacteria</taxon>
        <taxon>Pseudomonadati</taxon>
        <taxon>Pseudomonadota</taxon>
        <taxon>Alphaproteobacteria</taxon>
        <taxon>Rhodobacterales</taxon>
        <taxon>Paracoccaceae</taxon>
        <taxon>Yoonia</taxon>
    </lineage>
</organism>
<evidence type="ECO:0000313" key="1">
    <source>
        <dbReference type="EMBL" id="MBB5722410.1"/>
    </source>
</evidence>
<reference evidence="1 2" key="1">
    <citation type="submission" date="2020-08" db="EMBL/GenBank/DDBJ databases">
        <title>Genomic Encyclopedia of Type Strains, Phase IV (KMG-IV): sequencing the most valuable type-strain genomes for metagenomic binning, comparative biology and taxonomic classification.</title>
        <authorList>
            <person name="Goeker M."/>
        </authorList>
    </citation>
    <scope>NUCLEOTIDE SEQUENCE [LARGE SCALE GENOMIC DNA]</scope>
    <source>
        <strain evidence="1 2">DSM 101064</strain>
    </source>
</reference>
<sequence>MLVTIFLASCSKSPAQLSVAQISVEGEFRTPAADGHFEHNLIETQSDVIDDTVSFLTGHEVGVGVSAFAGILPNQPAQAPLSAQATFTGNYRAAIIRDISIVNNELHGMNALTDEGRITLNADLSDMTLIGSDGFLSVDAQIVENTHLAGDVEINGVPGTLIGEIGNDRAFGAFQGGNETNLMSGGFVTTRNP</sequence>
<accession>A0A7W9EZQ0</accession>
<comment type="caution">
    <text evidence="1">The sequence shown here is derived from an EMBL/GenBank/DDBJ whole genome shotgun (WGS) entry which is preliminary data.</text>
</comment>
<gene>
    <name evidence="1" type="ORF">FHS72_002036</name>
</gene>
<dbReference type="EMBL" id="JACIJM010000005">
    <property type="protein sequence ID" value="MBB5722410.1"/>
    <property type="molecule type" value="Genomic_DNA"/>
</dbReference>
<evidence type="ECO:0008006" key="3">
    <source>
        <dbReference type="Google" id="ProtNLM"/>
    </source>
</evidence>
<keyword evidence="2" id="KW-1185">Reference proteome</keyword>
<dbReference type="Proteomes" id="UP000535415">
    <property type="component" value="Unassembled WGS sequence"/>
</dbReference>